<keyword evidence="2" id="KW-1185">Reference proteome</keyword>
<organism evidence="1 2">
    <name type="scientific">Thelephora ganbajun</name>
    <name type="common">Ganba fungus</name>
    <dbReference type="NCBI Taxonomy" id="370292"/>
    <lineage>
        <taxon>Eukaryota</taxon>
        <taxon>Fungi</taxon>
        <taxon>Dikarya</taxon>
        <taxon>Basidiomycota</taxon>
        <taxon>Agaricomycotina</taxon>
        <taxon>Agaricomycetes</taxon>
        <taxon>Thelephorales</taxon>
        <taxon>Thelephoraceae</taxon>
        <taxon>Thelephora</taxon>
    </lineage>
</organism>
<proteinExistence type="predicted"/>
<dbReference type="Proteomes" id="UP000886501">
    <property type="component" value="Unassembled WGS sequence"/>
</dbReference>
<evidence type="ECO:0000313" key="1">
    <source>
        <dbReference type="EMBL" id="KAF9648439.1"/>
    </source>
</evidence>
<gene>
    <name evidence="1" type="ORF">BDM02DRAFT_3187098</name>
</gene>
<dbReference type="EMBL" id="MU118013">
    <property type="protein sequence ID" value="KAF9648439.1"/>
    <property type="molecule type" value="Genomic_DNA"/>
</dbReference>
<reference evidence="1" key="2">
    <citation type="journal article" date="2020" name="Nat. Commun.">
        <title>Large-scale genome sequencing of mycorrhizal fungi provides insights into the early evolution of symbiotic traits.</title>
        <authorList>
            <person name="Miyauchi S."/>
            <person name="Kiss E."/>
            <person name="Kuo A."/>
            <person name="Drula E."/>
            <person name="Kohler A."/>
            <person name="Sanchez-Garcia M."/>
            <person name="Morin E."/>
            <person name="Andreopoulos B."/>
            <person name="Barry K.W."/>
            <person name="Bonito G."/>
            <person name="Buee M."/>
            <person name="Carver A."/>
            <person name="Chen C."/>
            <person name="Cichocki N."/>
            <person name="Clum A."/>
            <person name="Culley D."/>
            <person name="Crous P.W."/>
            <person name="Fauchery L."/>
            <person name="Girlanda M."/>
            <person name="Hayes R.D."/>
            <person name="Keri Z."/>
            <person name="LaButti K."/>
            <person name="Lipzen A."/>
            <person name="Lombard V."/>
            <person name="Magnuson J."/>
            <person name="Maillard F."/>
            <person name="Murat C."/>
            <person name="Nolan M."/>
            <person name="Ohm R.A."/>
            <person name="Pangilinan J."/>
            <person name="Pereira M.F."/>
            <person name="Perotto S."/>
            <person name="Peter M."/>
            <person name="Pfister S."/>
            <person name="Riley R."/>
            <person name="Sitrit Y."/>
            <person name="Stielow J.B."/>
            <person name="Szollosi G."/>
            <person name="Zifcakova L."/>
            <person name="Stursova M."/>
            <person name="Spatafora J.W."/>
            <person name="Tedersoo L."/>
            <person name="Vaario L.M."/>
            <person name="Yamada A."/>
            <person name="Yan M."/>
            <person name="Wang P."/>
            <person name="Xu J."/>
            <person name="Bruns T."/>
            <person name="Baldrian P."/>
            <person name="Vilgalys R."/>
            <person name="Dunand C."/>
            <person name="Henrissat B."/>
            <person name="Grigoriev I.V."/>
            <person name="Hibbett D."/>
            <person name="Nagy L.G."/>
            <person name="Martin F.M."/>
        </authorList>
    </citation>
    <scope>NUCLEOTIDE SEQUENCE</scope>
    <source>
        <strain evidence="1">P2</strain>
    </source>
</reference>
<evidence type="ECO:0000313" key="2">
    <source>
        <dbReference type="Proteomes" id="UP000886501"/>
    </source>
</evidence>
<name>A0ACB6ZFT3_THEGA</name>
<comment type="caution">
    <text evidence="1">The sequence shown here is derived from an EMBL/GenBank/DDBJ whole genome shotgun (WGS) entry which is preliminary data.</text>
</comment>
<sequence>MADPRKLFHLGFEVMALVAYHIPRWLVSATKIWLYEDKKGNWTLVRHMRVQMKRHMPSVWQRSGIPRPPNPDHTAAQGPGGVWIPVVPEDLIVGEINTFARDRNIASISIPGYWIHKDEKLPFESPPFPGEKIFYLCHGGGYVTETAHPKGAASTILKDFLRNSSSLSLRRTFAIEYRLCSPGEPGKGSVFPFPTALIDALVGYLYLIKLGFSEEDIIIIGDSAGGNLALALTRYLLSNKEQQPKLPRIPSALVLLSPWTDLSSQFVDNPGPQSSLTINAERDWLVPINSGYVRSSAEVFLGGRPEHIELAYRNPYISPASPVLLGLTPDSPTRTISFKGFPKTFIDNGGFESFCDQIRLLGDAMVEDLGEEAVAYNEVDGATHDYLTVDWHDPDRTDTSKKILKWLGL</sequence>
<protein>
    <submittedName>
        <fullName evidence="1">Alpha/beta-hydrolase</fullName>
    </submittedName>
</protein>
<accession>A0ACB6ZFT3</accession>
<reference evidence="1" key="1">
    <citation type="submission" date="2019-10" db="EMBL/GenBank/DDBJ databases">
        <authorList>
            <consortium name="DOE Joint Genome Institute"/>
            <person name="Kuo A."/>
            <person name="Miyauchi S."/>
            <person name="Kiss E."/>
            <person name="Drula E."/>
            <person name="Kohler A."/>
            <person name="Sanchez-Garcia M."/>
            <person name="Andreopoulos B."/>
            <person name="Barry K.W."/>
            <person name="Bonito G."/>
            <person name="Buee M."/>
            <person name="Carver A."/>
            <person name="Chen C."/>
            <person name="Cichocki N."/>
            <person name="Clum A."/>
            <person name="Culley D."/>
            <person name="Crous P.W."/>
            <person name="Fauchery L."/>
            <person name="Girlanda M."/>
            <person name="Hayes R."/>
            <person name="Keri Z."/>
            <person name="Labutti K."/>
            <person name="Lipzen A."/>
            <person name="Lombard V."/>
            <person name="Magnuson J."/>
            <person name="Maillard F."/>
            <person name="Morin E."/>
            <person name="Murat C."/>
            <person name="Nolan M."/>
            <person name="Ohm R."/>
            <person name="Pangilinan J."/>
            <person name="Pereira M."/>
            <person name="Perotto S."/>
            <person name="Peter M."/>
            <person name="Riley R."/>
            <person name="Sitrit Y."/>
            <person name="Stielow B."/>
            <person name="Szollosi G."/>
            <person name="Zifcakova L."/>
            <person name="Stursova M."/>
            <person name="Spatafora J.W."/>
            <person name="Tedersoo L."/>
            <person name="Vaario L.-M."/>
            <person name="Yamada A."/>
            <person name="Yan M."/>
            <person name="Wang P."/>
            <person name="Xu J."/>
            <person name="Bruns T."/>
            <person name="Baldrian P."/>
            <person name="Vilgalys R."/>
            <person name="Henrissat B."/>
            <person name="Grigoriev I.V."/>
            <person name="Hibbett D."/>
            <person name="Nagy L.G."/>
            <person name="Martin F.M."/>
        </authorList>
    </citation>
    <scope>NUCLEOTIDE SEQUENCE</scope>
    <source>
        <strain evidence="1">P2</strain>
    </source>
</reference>